<evidence type="ECO:0000256" key="5">
    <source>
        <dbReference type="ARBA" id="ARBA00022781"/>
    </source>
</evidence>
<keyword evidence="10" id="KW-1003">Cell membrane</keyword>
<dbReference type="Proteomes" id="UP001154272">
    <property type="component" value="Unassembled WGS sequence"/>
</dbReference>
<evidence type="ECO:0000256" key="6">
    <source>
        <dbReference type="ARBA" id="ARBA00023065"/>
    </source>
</evidence>
<dbReference type="PANTHER" id="PTHR11693:SF22">
    <property type="entry name" value="ATP SYNTHASE SUBUNIT GAMMA, MITOCHONDRIAL"/>
    <property type="match status" value="1"/>
</dbReference>
<dbReference type="InterPro" id="IPR035968">
    <property type="entry name" value="ATP_synth_F1_ATPase_gsu"/>
</dbReference>
<dbReference type="PROSITE" id="PS00153">
    <property type="entry name" value="ATPASE_GAMMA"/>
    <property type="match status" value="1"/>
</dbReference>
<dbReference type="RefSeq" id="WP_034340640.1">
    <property type="nucleotide sequence ID" value="NZ_CAMXCH010000004.1"/>
</dbReference>
<evidence type="ECO:0000256" key="4">
    <source>
        <dbReference type="ARBA" id="ARBA00022448"/>
    </source>
</evidence>
<keyword evidence="4 10" id="KW-0813">Transport</keyword>
<sequence>MASLKELRARINSVKSTKKITSAMKMVAAAKMHRAEKRSREAKPFATTMQRILVNLKESLGDRPGMPKLLAGTGKQDLHLLIPMSSDRGLAGGFNGNINRATRDLIQKLLKEGKNVKICPIGFKAYVYFRGEYPDLVVGPEGGDHRLGNVTFETADQVASYIEKLLETQQCDVCTVVYNQFKNVMLQIPTALQLIPLNVAMTEEKQKETLDEKLATRTEQLQAEYLFEPEPEEVLHRLLPQNLRVQLLSAMLETNAGEQGARMTAMDSATRNAGKAIDKLSLHYNRTRQANITSELTEVISGANAA</sequence>
<evidence type="ECO:0000256" key="10">
    <source>
        <dbReference type="HAMAP-Rule" id="MF_00815"/>
    </source>
</evidence>
<dbReference type="PANTHER" id="PTHR11693">
    <property type="entry name" value="ATP SYNTHASE GAMMA CHAIN"/>
    <property type="match status" value="1"/>
</dbReference>
<dbReference type="InterPro" id="IPR000131">
    <property type="entry name" value="ATP_synth_F1_gsu"/>
</dbReference>
<evidence type="ECO:0000313" key="12">
    <source>
        <dbReference type="Proteomes" id="UP001154272"/>
    </source>
</evidence>
<accession>A0ABM9HTH3</accession>
<dbReference type="CDD" id="cd12151">
    <property type="entry name" value="F1-ATPase_gamma"/>
    <property type="match status" value="1"/>
</dbReference>
<evidence type="ECO:0000256" key="7">
    <source>
        <dbReference type="ARBA" id="ARBA00023136"/>
    </source>
</evidence>
<comment type="subunit">
    <text evidence="10">F-type ATPases have 2 components, CF(1) - the catalytic core - and CF(0) - the membrane proton channel. CF(1) has five subunits: alpha(3), beta(3), gamma(1), delta(1), epsilon(1). CF(0) has three main subunits: a, b and c.</text>
</comment>
<dbReference type="InterPro" id="IPR023632">
    <property type="entry name" value="ATP_synth_F1_gsu_CS"/>
</dbReference>
<gene>
    <name evidence="10" type="primary">atpG</name>
    <name evidence="11" type="ORF">R83534S58_LOCUS1956</name>
</gene>
<organism evidence="11 12">
    <name type="scientific">Commensalibacter papalotli</name>
    <name type="common">ex Botero et al. 2024</name>
    <dbReference type="NCBI Taxonomy" id="2972766"/>
    <lineage>
        <taxon>Bacteria</taxon>
        <taxon>Pseudomonadati</taxon>
        <taxon>Pseudomonadota</taxon>
        <taxon>Alphaproteobacteria</taxon>
        <taxon>Acetobacterales</taxon>
        <taxon>Acetobacteraceae</taxon>
    </lineage>
</organism>
<evidence type="ECO:0000313" key="11">
    <source>
        <dbReference type="EMBL" id="CAI3955123.1"/>
    </source>
</evidence>
<dbReference type="Gene3D" id="1.10.287.80">
    <property type="entry name" value="ATP synthase, gamma subunit, helix hairpin domain"/>
    <property type="match status" value="1"/>
</dbReference>
<evidence type="ECO:0000256" key="2">
    <source>
        <dbReference type="ARBA" id="ARBA00004170"/>
    </source>
</evidence>
<evidence type="ECO:0000256" key="8">
    <source>
        <dbReference type="ARBA" id="ARBA00023196"/>
    </source>
</evidence>
<name>A0ABM9HTH3_9PROT</name>
<dbReference type="Pfam" id="PF00231">
    <property type="entry name" value="ATP-synt"/>
    <property type="match status" value="1"/>
</dbReference>
<keyword evidence="8 10" id="KW-0139">CF(1)</keyword>
<keyword evidence="6 10" id="KW-0406">Ion transport</keyword>
<protein>
    <recommendedName>
        <fullName evidence="10">ATP synthase gamma chain</fullName>
    </recommendedName>
    <alternativeName>
        <fullName evidence="10">ATP synthase F1 sector gamma subunit</fullName>
    </alternativeName>
    <alternativeName>
        <fullName evidence="10">F-ATPase gamma subunit</fullName>
    </alternativeName>
</protein>
<dbReference type="HAMAP" id="MF_00815">
    <property type="entry name" value="ATP_synth_gamma_bact"/>
    <property type="match status" value="1"/>
</dbReference>
<comment type="similarity">
    <text evidence="3 10">Belongs to the ATPase gamma chain family.</text>
</comment>
<keyword evidence="12" id="KW-1185">Reference proteome</keyword>
<dbReference type="EMBL" id="CAMXCH010000004">
    <property type="protein sequence ID" value="CAI3955123.1"/>
    <property type="molecule type" value="Genomic_DNA"/>
</dbReference>
<keyword evidence="9 10" id="KW-0066">ATP synthesis</keyword>
<keyword evidence="5 10" id="KW-0375">Hydrogen ion transport</keyword>
<proteinExistence type="inferred from homology"/>
<dbReference type="SUPFAM" id="SSF52943">
    <property type="entry name" value="ATP synthase (F1-ATPase), gamma subunit"/>
    <property type="match status" value="1"/>
</dbReference>
<dbReference type="Gene3D" id="3.40.1380.10">
    <property type="match status" value="1"/>
</dbReference>
<comment type="subcellular location">
    <subcellularLocation>
        <location evidence="10">Cell membrane</location>
        <topology evidence="10">Peripheral membrane protein</topology>
    </subcellularLocation>
    <subcellularLocation>
        <location evidence="2">Membrane</location>
        <topology evidence="2">Peripheral membrane protein</topology>
    </subcellularLocation>
</comment>
<dbReference type="PRINTS" id="PR00126">
    <property type="entry name" value="ATPASEGAMMA"/>
</dbReference>
<comment type="function">
    <text evidence="1 10">Produces ATP from ADP in the presence of a proton gradient across the membrane. The gamma chain is believed to be important in regulating ATPase activity and the flow of protons through the CF(0) complex.</text>
</comment>
<dbReference type="NCBIfam" id="NF004146">
    <property type="entry name" value="PRK05621.1-4"/>
    <property type="match status" value="1"/>
</dbReference>
<evidence type="ECO:0000256" key="3">
    <source>
        <dbReference type="ARBA" id="ARBA00007681"/>
    </source>
</evidence>
<keyword evidence="7 10" id="KW-0472">Membrane</keyword>
<reference evidence="11" key="1">
    <citation type="submission" date="2022-10" db="EMBL/GenBank/DDBJ databases">
        <authorList>
            <person name="Botero Cardona J."/>
        </authorList>
    </citation>
    <scope>NUCLEOTIDE SEQUENCE</scope>
    <source>
        <strain evidence="11">R-83534</strain>
    </source>
</reference>
<evidence type="ECO:0000256" key="1">
    <source>
        <dbReference type="ARBA" id="ARBA00003456"/>
    </source>
</evidence>
<dbReference type="NCBIfam" id="TIGR01146">
    <property type="entry name" value="ATPsyn_F1gamma"/>
    <property type="match status" value="1"/>
</dbReference>
<comment type="caution">
    <text evidence="11">The sequence shown here is derived from an EMBL/GenBank/DDBJ whole genome shotgun (WGS) entry which is preliminary data.</text>
</comment>
<evidence type="ECO:0000256" key="9">
    <source>
        <dbReference type="ARBA" id="ARBA00023310"/>
    </source>
</evidence>